<dbReference type="OrthoDB" id="5588096at2759"/>
<dbReference type="RefSeq" id="XP_006670708.1">
    <property type="nucleotide sequence ID" value="XM_006670645.1"/>
</dbReference>
<dbReference type="Pfam" id="PF08518">
    <property type="entry name" value="GIT_SHD"/>
    <property type="match status" value="2"/>
</dbReference>
<dbReference type="InParanoid" id="G3JK06"/>
<dbReference type="InterPro" id="IPR056439">
    <property type="entry name" value="VBS_C3G9"/>
</dbReference>
<evidence type="ECO:0000259" key="2">
    <source>
        <dbReference type="SMART" id="SM00555"/>
    </source>
</evidence>
<dbReference type="GO" id="GO:1902716">
    <property type="term" value="C:cell cortex of growing cell tip"/>
    <property type="evidence" value="ECO:0007669"/>
    <property type="project" value="TreeGrafter"/>
</dbReference>
<feature type="compositionally biased region" description="Low complexity" evidence="1">
    <location>
        <begin position="145"/>
        <end position="174"/>
    </location>
</feature>
<evidence type="ECO:0000313" key="4">
    <source>
        <dbReference type="Proteomes" id="UP000001610"/>
    </source>
</evidence>
<dbReference type="KEGG" id="cmt:CCM_05501"/>
<keyword evidence="4" id="KW-1185">Reference proteome</keyword>
<dbReference type="AlphaFoldDB" id="G3JK06"/>
<feature type="compositionally biased region" description="Gly residues" evidence="1">
    <location>
        <begin position="819"/>
        <end position="834"/>
    </location>
</feature>
<dbReference type="Pfam" id="PF23742">
    <property type="entry name" value="VBS_C3G9"/>
    <property type="match status" value="1"/>
</dbReference>
<organism evidence="3 4">
    <name type="scientific">Cordyceps militaris (strain CM01)</name>
    <name type="common">Caterpillar fungus</name>
    <dbReference type="NCBI Taxonomy" id="983644"/>
    <lineage>
        <taxon>Eukaryota</taxon>
        <taxon>Fungi</taxon>
        <taxon>Dikarya</taxon>
        <taxon>Ascomycota</taxon>
        <taxon>Pezizomycotina</taxon>
        <taxon>Sordariomycetes</taxon>
        <taxon>Hypocreomycetidae</taxon>
        <taxon>Hypocreales</taxon>
        <taxon>Cordycipitaceae</taxon>
        <taxon>Cordyceps</taxon>
    </lineage>
</organism>
<dbReference type="HOGENOM" id="CLU_014631_0_0_1"/>
<feature type="compositionally biased region" description="Basic and acidic residues" evidence="1">
    <location>
        <begin position="458"/>
        <end position="469"/>
    </location>
</feature>
<dbReference type="GO" id="GO:0005826">
    <property type="term" value="C:actomyosin contractile ring"/>
    <property type="evidence" value="ECO:0007669"/>
    <property type="project" value="TreeGrafter"/>
</dbReference>
<feature type="compositionally biased region" description="Polar residues" evidence="1">
    <location>
        <begin position="797"/>
        <end position="809"/>
    </location>
</feature>
<dbReference type="GeneID" id="18167519"/>
<dbReference type="Proteomes" id="UP000001610">
    <property type="component" value="Unassembled WGS sequence"/>
</dbReference>
<feature type="compositionally biased region" description="Gly residues" evidence="1">
    <location>
        <begin position="199"/>
        <end position="208"/>
    </location>
</feature>
<feature type="region of interest" description="Disordered" evidence="1">
    <location>
        <begin position="458"/>
        <end position="514"/>
    </location>
</feature>
<evidence type="ECO:0000256" key="1">
    <source>
        <dbReference type="SAM" id="MobiDB-lite"/>
    </source>
</evidence>
<name>G3JK06_CORMM</name>
<dbReference type="InterPro" id="IPR039892">
    <property type="entry name" value="Spa2/Sph1"/>
</dbReference>
<dbReference type="GO" id="GO:0005078">
    <property type="term" value="F:MAP-kinase scaffold activity"/>
    <property type="evidence" value="ECO:0007669"/>
    <property type="project" value="TreeGrafter"/>
</dbReference>
<feature type="compositionally biased region" description="Basic and acidic residues" evidence="1">
    <location>
        <begin position="488"/>
        <end position="501"/>
    </location>
</feature>
<sequence>MYGANDILVCKHRARRSYLIDPHLPRVPHCLVLLARRQTFGLGFCVSTAGLDKPEAPKRQGRYKSPPGYPGQRACRLFDSWNQPRHPPRPFFLSLPNTTAAFPPLTIMSALGRNAPLSPISVGGNEWSTPKYPPGPDGPYSNNRGNLASPPNSGGSNGNMNINGFPGAPRSTGGPSPPPSIGRSSGGTNMYARSDAGLPNGGPGGLGGQQRASDIDEGVLHEHYLTLRVFLNSRDSAAKQQPNKARDKLLRLSSVQFYELSTDVFDELMRRQATARTPPNAPKRPPTFLLPEKAFHPKRNQARQRLSSLGPPRFRDLAADVFSELERRFPRFVGGDIPRGNSAMSNRSGGRTGTPVNGGFPPRGQSRARRPSDASSMRGGPPPPDPYGVPPSPGLSNGDYNRPMPKHLNQNNTIIPNKSTMLEEDDDGEGSPEVDRKLIDDYEAQLKELREKFAVMETQKRDESSRETQEWANKLAEAESRNSSMKQELSRLQDDHARETSDLQSRLAEMERNSGSIRDSGVLEMENEELRNSLNRQQRVTEEVRQEAQEFLREMRTLSEQSHARFEKQVELERNVEALEGEVKEWRNRYARTKTQLRSLRASSLGLSQDNEGARIIRENGFSDDNGLVKDVHVTKYQIAIDELLQSARRDNPERTIDAMKAVVVSVRRITRDADDGARHDEQLAQQQGKIKAKVSATANNLITATKHFAAGAGISPVSLVDAAASHLTVAIVELLRVCKIRPTPAGELEDDDDGSVTPVDSAGFFSPRSTSHAGSSQNSLPAPPAFQGLSGMRASAESSAYSPINSPRESIDPYGRNGANGGHGLANGYGNGSNGRDDGYKAYIGY</sequence>
<feature type="compositionally biased region" description="Polar residues" evidence="1">
    <location>
        <begin position="408"/>
        <end position="420"/>
    </location>
</feature>
<dbReference type="EMBL" id="JH126402">
    <property type="protein sequence ID" value="EGX91343.1"/>
    <property type="molecule type" value="Genomic_DNA"/>
</dbReference>
<dbReference type="OMA" id="VPNKSIM"/>
<accession>G3JK06</accession>
<dbReference type="eggNOG" id="ENOG502QS1N">
    <property type="taxonomic scope" value="Eukaryota"/>
</dbReference>
<feature type="region of interest" description="Disordered" evidence="1">
    <location>
        <begin position="332"/>
        <end position="436"/>
    </location>
</feature>
<feature type="compositionally biased region" description="Acidic residues" evidence="1">
    <location>
        <begin position="422"/>
        <end position="432"/>
    </location>
</feature>
<feature type="region of interest" description="Disordered" evidence="1">
    <location>
        <begin position="122"/>
        <end position="212"/>
    </location>
</feature>
<feature type="region of interest" description="Disordered" evidence="1">
    <location>
        <begin position="745"/>
        <end position="839"/>
    </location>
</feature>
<dbReference type="STRING" id="983644.G3JK06"/>
<dbReference type="InterPro" id="IPR013724">
    <property type="entry name" value="GIT_SHD"/>
</dbReference>
<gene>
    <name evidence="3" type="ORF">CCM_05501</name>
</gene>
<protein>
    <submittedName>
        <fullName evidence="3">Cell polarity protein, putative</fullName>
    </submittedName>
</protein>
<feature type="domain" description="GIT Spa2 homology (SHD)" evidence="2">
    <location>
        <begin position="245"/>
        <end position="275"/>
    </location>
</feature>
<evidence type="ECO:0000313" key="3">
    <source>
        <dbReference type="EMBL" id="EGX91343.1"/>
    </source>
</evidence>
<reference evidence="3 4" key="1">
    <citation type="journal article" date="2011" name="Genome Biol.">
        <title>Genome sequence of the insect pathogenic fungus Cordyceps militaris, a valued traditional Chinese medicine.</title>
        <authorList>
            <person name="Zheng P."/>
            <person name="Xia Y."/>
            <person name="Xiao G."/>
            <person name="Xiong C."/>
            <person name="Hu X."/>
            <person name="Zhang S."/>
            <person name="Zheng H."/>
            <person name="Huang Y."/>
            <person name="Zhou Y."/>
            <person name="Wang S."/>
            <person name="Zhao G.P."/>
            <person name="Liu X."/>
            <person name="St Leger R.J."/>
            <person name="Wang C."/>
        </authorList>
    </citation>
    <scope>NUCLEOTIDE SEQUENCE [LARGE SCALE GENOMIC DNA]</scope>
    <source>
        <strain evidence="3 4">CM01</strain>
    </source>
</reference>
<feature type="domain" description="GIT Spa2 homology (SHD)" evidence="2">
    <location>
        <begin position="302"/>
        <end position="332"/>
    </location>
</feature>
<dbReference type="VEuPathDB" id="FungiDB:CCM_05501"/>
<dbReference type="PANTHER" id="PTHR21601">
    <property type="entry name" value="SPA2 PROTEIN"/>
    <property type="match status" value="1"/>
</dbReference>
<proteinExistence type="predicted"/>
<feature type="compositionally biased region" description="Polar residues" evidence="1">
    <location>
        <begin position="768"/>
        <end position="781"/>
    </location>
</feature>
<dbReference type="SMART" id="SM00555">
    <property type="entry name" value="GIT"/>
    <property type="match status" value="2"/>
</dbReference>
<feature type="compositionally biased region" description="Pro residues" evidence="1">
    <location>
        <begin position="380"/>
        <end position="393"/>
    </location>
</feature>
<dbReference type="PANTHER" id="PTHR21601:SF0">
    <property type="entry name" value="PROTEIN SPA2-RELATED"/>
    <property type="match status" value="1"/>
</dbReference>